<evidence type="ECO:0000313" key="1">
    <source>
        <dbReference type="EMBL" id="AEM98125.1"/>
    </source>
</evidence>
<gene>
    <name evidence="1" type="primary">rpl20</name>
</gene>
<feature type="non-terminal residue" evidence="1">
    <location>
        <position position="1"/>
    </location>
</feature>
<sequence length="24" mass="2476">LADIAVFDKVAFTALVEKAKAALA</sequence>
<accession>G3F834</accession>
<reference evidence="1" key="1">
    <citation type="submission" date="2011-03" db="EMBL/GenBank/DDBJ databases">
        <title>Isolation and Identification of Strong Promoter from Endophytic Klebsiella Pneumoniae KKWB-5 of Banana.</title>
        <authorList>
            <person name="Xia Q."/>
        </authorList>
    </citation>
    <scope>NUCLEOTIDE SEQUENCE</scope>
    <source>
        <strain evidence="1">KKWB-5</strain>
    </source>
</reference>
<keyword evidence="1" id="KW-0687">Ribonucleoprotein</keyword>
<proteinExistence type="predicted"/>
<name>G3F834_KLEPN</name>
<protein>
    <submittedName>
        <fullName evidence="1">Ribosomal protein L20</fullName>
    </submittedName>
</protein>
<organism evidence="1">
    <name type="scientific">Klebsiella pneumoniae</name>
    <dbReference type="NCBI Taxonomy" id="573"/>
    <lineage>
        <taxon>Bacteria</taxon>
        <taxon>Pseudomonadati</taxon>
        <taxon>Pseudomonadota</taxon>
        <taxon>Gammaproteobacteria</taxon>
        <taxon>Enterobacterales</taxon>
        <taxon>Enterobacteriaceae</taxon>
        <taxon>Klebsiella/Raoultella group</taxon>
        <taxon>Klebsiella</taxon>
        <taxon>Klebsiella pneumoniae complex</taxon>
    </lineage>
</organism>
<keyword evidence="1" id="KW-0689">Ribosomal protein</keyword>
<dbReference type="GO" id="GO:0005840">
    <property type="term" value="C:ribosome"/>
    <property type="evidence" value="ECO:0007669"/>
    <property type="project" value="UniProtKB-KW"/>
</dbReference>
<dbReference type="AlphaFoldDB" id="G3F834"/>
<dbReference type="EMBL" id="JF490074">
    <property type="protein sequence ID" value="AEM98125.1"/>
    <property type="molecule type" value="Genomic_DNA"/>
</dbReference>